<gene>
    <name evidence="1" type="ORF">BDBG_17201</name>
</gene>
<reference evidence="2" key="1">
    <citation type="journal article" date="2015" name="PLoS Genet.">
        <title>The dynamic genome and transcriptome of the human fungal pathogen Blastomyces and close relative Emmonsia.</title>
        <authorList>
            <person name="Munoz J.F."/>
            <person name="Gauthier G.M."/>
            <person name="Desjardins C.A."/>
            <person name="Gallo J.E."/>
            <person name="Holder J."/>
            <person name="Sullivan T.D."/>
            <person name="Marty A.J."/>
            <person name="Carmen J.C."/>
            <person name="Chen Z."/>
            <person name="Ding L."/>
            <person name="Gujja S."/>
            <person name="Magrini V."/>
            <person name="Misas E."/>
            <person name="Mitreva M."/>
            <person name="Priest M."/>
            <person name="Saif S."/>
            <person name="Whiston E.A."/>
            <person name="Young S."/>
            <person name="Zeng Q."/>
            <person name="Goldman W.E."/>
            <person name="Mardis E.R."/>
            <person name="Taylor J.W."/>
            <person name="McEwen J.G."/>
            <person name="Clay O.K."/>
            <person name="Klein B.S."/>
            <person name="Cuomo C.A."/>
        </authorList>
    </citation>
    <scope>NUCLEOTIDE SEQUENCE [LARGE SCALE GENOMIC DNA]</scope>
    <source>
        <strain evidence="2">SLH14081</strain>
    </source>
</reference>
<sequence>MTSANLRYLKASSLISIIEHYNSYQDYHGLWSTLRNRSHSKGTGVQPASVTPLTASSASITLCVEASSPGQDKRRKLHYPALVIVTLKCVASNTLTEAAMSTMTLNS</sequence>
<evidence type="ECO:0000313" key="1">
    <source>
        <dbReference type="EMBL" id="OAT09354.1"/>
    </source>
</evidence>
<name>A0A179UN00_BLAGS</name>
<organism evidence="1 2">
    <name type="scientific">Blastomyces gilchristii (strain SLH14081)</name>
    <name type="common">Blastomyces dermatitidis</name>
    <dbReference type="NCBI Taxonomy" id="559298"/>
    <lineage>
        <taxon>Eukaryota</taxon>
        <taxon>Fungi</taxon>
        <taxon>Dikarya</taxon>
        <taxon>Ascomycota</taxon>
        <taxon>Pezizomycotina</taxon>
        <taxon>Eurotiomycetes</taxon>
        <taxon>Eurotiomycetidae</taxon>
        <taxon>Onygenales</taxon>
        <taxon>Ajellomycetaceae</taxon>
        <taxon>Blastomyces</taxon>
    </lineage>
</organism>
<protein>
    <submittedName>
        <fullName evidence="1">Uncharacterized protein</fullName>
    </submittedName>
</protein>
<dbReference type="KEGG" id="bgh:BDBG_17201"/>
<evidence type="ECO:0000313" key="2">
    <source>
        <dbReference type="Proteomes" id="UP000002038"/>
    </source>
</evidence>
<accession>A0A179UN00</accession>
<dbReference type="AlphaFoldDB" id="A0A179UN00"/>
<dbReference type="Proteomes" id="UP000002038">
    <property type="component" value="Unassembled WGS sequence"/>
</dbReference>
<dbReference type="VEuPathDB" id="FungiDB:BDBG_17201"/>
<dbReference type="RefSeq" id="XP_031578782.1">
    <property type="nucleotide sequence ID" value="XM_031724978.1"/>
</dbReference>
<dbReference type="OrthoDB" id="72726at2759"/>
<proteinExistence type="predicted"/>
<dbReference type="EMBL" id="GG657457">
    <property type="protein sequence ID" value="OAT09354.1"/>
    <property type="molecule type" value="Genomic_DNA"/>
</dbReference>
<keyword evidence="2" id="KW-1185">Reference proteome</keyword>
<dbReference type="GeneID" id="42529002"/>